<dbReference type="SMART" id="SM00747">
    <property type="entry name" value="CFEM"/>
    <property type="match status" value="1"/>
</dbReference>
<dbReference type="PANTHER" id="PTHR37928:SF2">
    <property type="entry name" value="GPI ANCHORED CFEM DOMAIN PROTEIN (AFU_ORTHOLOGUE AFUA_6G10580)"/>
    <property type="match status" value="1"/>
</dbReference>
<evidence type="ECO:0000256" key="6">
    <source>
        <dbReference type="ARBA" id="ARBA00022617"/>
    </source>
</evidence>
<dbReference type="GO" id="GO:0005886">
    <property type="term" value="C:plasma membrane"/>
    <property type="evidence" value="ECO:0007669"/>
    <property type="project" value="UniProtKB-SubCell"/>
</dbReference>
<dbReference type="AlphaFoldDB" id="A0A0F7ZHD8"/>
<keyword evidence="14" id="KW-0449">Lipoprotein</keyword>
<evidence type="ECO:0000256" key="11">
    <source>
        <dbReference type="ARBA" id="ARBA00023136"/>
    </source>
</evidence>
<dbReference type="EMBL" id="KQ030546">
    <property type="protein sequence ID" value="KJZ72466.1"/>
    <property type="molecule type" value="Genomic_DNA"/>
</dbReference>
<keyword evidence="6 15" id="KW-0349">Heme</keyword>
<feature type="disulfide bond" evidence="15">
    <location>
        <begin position="40"/>
        <end position="47"/>
    </location>
</feature>
<proteinExistence type="inferred from homology"/>
<dbReference type="GO" id="GO:0046872">
    <property type="term" value="F:metal ion binding"/>
    <property type="evidence" value="ECO:0007669"/>
    <property type="project" value="UniProtKB-UniRule"/>
</dbReference>
<dbReference type="Proteomes" id="UP000054481">
    <property type="component" value="Unassembled WGS sequence"/>
</dbReference>
<dbReference type="Pfam" id="PF05730">
    <property type="entry name" value="CFEM"/>
    <property type="match status" value="1"/>
</dbReference>
<evidence type="ECO:0000256" key="15">
    <source>
        <dbReference type="PROSITE-ProRule" id="PRU01356"/>
    </source>
</evidence>
<name>A0A0F7ZHD8_9HYPO</name>
<keyword evidence="10 15" id="KW-0408">Iron</keyword>
<evidence type="ECO:0000256" key="10">
    <source>
        <dbReference type="ARBA" id="ARBA00023004"/>
    </source>
</evidence>
<evidence type="ECO:0000256" key="4">
    <source>
        <dbReference type="ARBA" id="ARBA00022475"/>
    </source>
</evidence>
<evidence type="ECO:0000256" key="13">
    <source>
        <dbReference type="ARBA" id="ARBA00023180"/>
    </source>
</evidence>
<comment type="subcellular location">
    <subcellularLocation>
        <location evidence="1">Cell membrane</location>
        <topology evidence="1">Lipid-anchor</topology>
        <topology evidence="1">GPI-anchor</topology>
    </subcellularLocation>
    <subcellularLocation>
        <location evidence="2">Secreted</location>
    </subcellularLocation>
</comment>
<evidence type="ECO:0000313" key="18">
    <source>
        <dbReference type="EMBL" id="KJZ72466.1"/>
    </source>
</evidence>
<keyword evidence="11" id="KW-0472">Membrane</keyword>
<keyword evidence="7" id="KW-0336">GPI-anchor</keyword>
<dbReference type="InterPro" id="IPR008427">
    <property type="entry name" value="Extracellular_membr_CFEM_dom"/>
</dbReference>
<gene>
    <name evidence="18" type="ORF">HIM_08135</name>
</gene>
<feature type="signal peptide" evidence="16">
    <location>
        <begin position="1"/>
        <end position="16"/>
    </location>
</feature>
<keyword evidence="4" id="KW-1003">Cell membrane</keyword>
<protein>
    <recommendedName>
        <fullName evidence="17">CFEM domain-containing protein</fullName>
    </recommendedName>
</protein>
<evidence type="ECO:0000256" key="2">
    <source>
        <dbReference type="ARBA" id="ARBA00004613"/>
    </source>
</evidence>
<feature type="binding site" description="axial binding residue" evidence="15">
    <location>
        <position position="44"/>
    </location>
    <ligand>
        <name>heme</name>
        <dbReference type="ChEBI" id="CHEBI:30413"/>
    </ligand>
    <ligandPart>
        <name>Fe</name>
        <dbReference type="ChEBI" id="CHEBI:18248"/>
    </ligandPart>
</feature>
<dbReference type="GO" id="GO:0098552">
    <property type="term" value="C:side of membrane"/>
    <property type="evidence" value="ECO:0007669"/>
    <property type="project" value="UniProtKB-KW"/>
</dbReference>
<accession>A0A0F7ZHD8</accession>
<comment type="similarity">
    <text evidence="3">Belongs to the RBT5 family.</text>
</comment>
<feature type="chain" id="PRO_5002525728" description="CFEM domain-containing protein" evidence="16">
    <location>
        <begin position="17"/>
        <end position="91"/>
    </location>
</feature>
<dbReference type="GO" id="GO:0005576">
    <property type="term" value="C:extracellular region"/>
    <property type="evidence" value="ECO:0007669"/>
    <property type="project" value="UniProtKB-SubCell"/>
</dbReference>
<organism evidence="18 19">
    <name type="scientific">Hirsutella minnesotensis 3608</name>
    <dbReference type="NCBI Taxonomy" id="1043627"/>
    <lineage>
        <taxon>Eukaryota</taxon>
        <taxon>Fungi</taxon>
        <taxon>Dikarya</taxon>
        <taxon>Ascomycota</taxon>
        <taxon>Pezizomycotina</taxon>
        <taxon>Sordariomycetes</taxon>
        <taxon>Hypocreomycetidae</taxon>
        <taxon>Hypocreales</taxon>
        <taxon>Ophiocordycipitaceae</taxon>
        <taxon>Hirsutella</taxon>
    </lineage>
</organism>
<keyword evidence="19" id="KW-1185">Reference proteome</keyword>
<evidence type="ECO:0000256" key="14">
    <source>
        <dbReference type="ARBA" id="ARBA00023288"/>
    </source>
</evidence>
<keyword evidence="13" id="KW-0325">Glycoprotein</keyword>
<keyword evidence="12 15" id="KW-1015">Disulfide bond</keyword>
<sequence>MKFILLALLAAAAVQAQTLKDIPPCAIPCLEGSIKRKTSCSPRDLKCVCKSQNFNKIRNDAAGCIIHACGNRAGEVLDKTTKLSSSSSSLP</sequence>
<evidence type="ECO:0000256" key="7">
    <source>
        <dbReference type="ARBA" id="ARBA00022622"/>
    </source>
</evidence>
<evidence type="ECO:0000256" key="1">
    <source>
        <dbReference type="ARBA" id="ARBA00004609"/>
    </source>
</evidence>
<evidence type="ECO:0000259" key="17">
    <source>
        <dbReference type="PROSITE" id="PS52012"/>
    </source>
</evidence>
<evidence type="ECO:0000256" key="3">
    <source>
        <dbReference type="ARBA" id="ARBA00010031"/>
    </source>
</evidence>
<keyword evidence="9 16" id="KW-0732">Signal</keyword>
<keyword evidence="8 15" id="KW-0479">Metal-binding</keyword>
<comment type="caution">
    <text evidence="15">Lacks conserved residue(s) required for the propagation of feature annotation.</text>
</comment>
<dbReference type="PANTHER" id="PTHR37928">
    <property type="entry name" value="CFEM DOMAIN PROTEIN (AFU_ORTHOLOGUE AFUA_6G14090)"/>
    <property type="match status" value="1"/>
</dbReference>
<evidence type="ECO:0000256" key="9">
    <source>
        <dbReference type="ARBA" id="ARBA00022729"/>
    </source>
</evidence>
<reference evidence="18 19" key="1">
    <citation type="journal article" date="2014" name="Genome Biol. Evol.">
        <title>Comparative genomics and transcriptomics analyses reveal divergent lifestyle features of nematode endoparasitic fungus Hirsutella minnesotensis.</title>
        <authorList>
            <person name="Lai Y."/>
            <person name="Liu K."/>
            <person name="Zhang X."/>
            <person name="Zhang X."/>
            <person name="Li K."/>
            <person name="Wang N."/>
            <person name="Shu C."/>
            <person name="Wu Y."/>
            <person name="Wang C."/>
            <person name="Bushley K.E."/>
            <person name="Xiang M."/>
            <person name="Liu X."/>
        </authorList>
    </citation>
    <scope>NUCLEOTIDE SEQUENCE [LARGE SCALE GENOMIC DNA]</scope>
    <source>
        <strain evidence="18 19">3608</strain>
    </source>
</reference>
<evidence type="ECO:0000256" key="5">
    <source>
        <dbReference type="ARBA" id="ARBA00022525"/>
    </source>
</evidence>
<dbReference type="PROSITE" id="PS52012">
    <property type="entry name" value="CFEM"/>
    <property type="match status" value="1"/>
</dbReference>
<evidence type="ECO:0000256" key="12">
    <source>
        <dbReference type="ARBA" id="ARBA00023157"/>
    </source>
</evidence>
<dbReference type="InterPro" id="IPR051735">
    <property type="entry name" value="CFEM_domain"/>
</dbReference>
<evidence type="ECO:0000313" key="19">
    <source>
        <dbReference type="Proteomes" id="UP000054481"/>
    </source>
</evidence>
<evidence type="ECO:0000256" key="8">
    <source>
        <dbReference type="ARBA" id="ARBA00022723"/>
    </source>
</evidence>
<dbReference type="OrthoDB" id="3767534at2759"/>
<feature type="domain" description="CFEM" evidence="17">
    <location>
        <begin position="1"/>
        <end position="91"/>
    </location>
</feature>
<keyword evidence="5" id="KW-0964">Secreted</keyword>
<evidence type="ECO:0000256" key="16">
    <source>
        <dbReference type="SAM" id="SignalP"/>
    </source>
</evidence>